<evidence type="ECO:0000313" key="3">
    <source>
        <dbReference type="Proteomes" id="UP001321473"/>
    </source>
</evidence>
<proteinExistence type="predicted"/>
<accession>A0AAQ4ETW5</accession>
<protein>
    <submittedName>
        <fullName evidence="2">Uncharacterized protein</fullName>
    </submittedName>
</protein>
<reference evidence="2 3" key="1">
    <citation type="journal article" date="2023" name="Arcadia Sci">
        <title>De novo assembly of a long-read Amblyomma americanum tick genome.</title>
        <authorList>
            <person name="Chou S."/>
            <person name="Poskanzer K.E."/>
            <person name="Rollins M."/>
            <person name="Thuy-Boun P.S."/>
        </authorList>
    </citation>
    <scope>NUCLEOTIDE SEQUENCE [LARGE SCALE GENOMIC DNA]</scope>
    <source>
        <strain evidence="2">F_SG_1</strain>
        <tissue evidence="2">Salivary glands</tissue>
    </source>
</reference>
<dbReference type="EMBL" id="JARKHS020010970">
    <property type="protein sequence ID" value="KAK8778244.1"/>
    <property type="molecule type" value="Genomic_DNA"/>
</dbReference>
<organism evidence="2 3">
    <name type="scientific">Amblyomma americanum</name>
    <name type="common">Lone star tick</name>
    <dbReference type="NCBI Taxonomy" id="6943"/>
    <lineage>
        <taxon>Eukaryota</taxon>
        <taxon>Metazoa</taxon>
        <taxon>Ecdysozoa</taxon>
        <taxon>Arthropoda</taxon>
        <taxon>Chelicerata</taxon>
        <taxon>Arachnida</taxon>
        <taxon>Acari</taxon>
        <taxon>Parasitiformes</taxon>
        <taxon>Ixodida</taxon>
        <taxon>Ixodoidea</taxon>
        <taxon>Ixodidae</taxon>
        <taxon>Amblyomminae</taxon>
        <taxon>Amblyomma</taxon>
    </lineage>
</organism>
<comment type="caution">
    <text evidence="2">The sequence shown here is derived from an EMBL/GenBank/DDBJ whole genome shotgun (WGS) entry which is preliminary data.</text>
</comment>
<feature type="region of interest" description="Disordered" evidence="1">
    <location>
        <begin position="1"/>
        <end position="25"/>
    </location>
</feature>
<name>A0AAQ4ETW5_AMBAM</name>
<evidence type="ECO:0000256" key="1">
    <source>
        <dbReference type="SAM" id="MobiDB-lite"/>
    </source>
</evidence>
<sequence>MSEDPNNAAGDATDTSALDKDDKMSETSANIRQSLLSLKRHVRKTYGPRPMKLVSRYFRYISNLAVHADNAAFLKLCRRMGVTAPPYRVECRGIKNADHVVRILQSVSYWLMMDDDKCVRKRRVRASRLLDRLYAKLEKIMSVEDMINMVILATERYENILEATRNKHRAMLLDLLEKYGYGYGIEQKDSGESED</sequence>
<dbReference type="AlphaFoldDB" id="A0AAQ4ETW5"/>
<evidence type="ECO:0000313" key="2">
    <source>
        <dbReference type="EMBL" id="KAK8778244.1"/>
    </source>
</evidence>
<keyword evidence="3" id="KW-1185">Reference proteome</keyword>
<dbReference type="Proteomes" id="UP001321473">
    <property type="component" value="Unassembled WGS sequence"/>
</dbReference>
<gene>
    <name evidence="2" type="ORF">V5799_020415</name>
</gene>